<dbReference type="EMBL" id="CP154792">
    <property type="protein sequence ID" value="XAN14383.1"/>
    <property type="molecule type" value="Genomic_DNA"/>
</dbReference>
<reference evidence="2 3" key="1">
    <citation type="submission" date="2024-05" db="EMBL/GenBank/DDBJ databases">
        <title>Achromobacter denitrificans. BP1, complete genome.</title>
        <authorList>
            <person name="Zhang B."/>
        </authorList>
    </citation>
    <scope>NUCLEOTIDE SEQUENCE [LARGE SCALE GENOMIC DNA]</scope>
    <source>
        <strain evidence="2 3">BP1</strain>
    </source>
</reference>
<accession>A0ABZ3G0B7</accession>
<dbReference type="RefSeq" id="WP_343498640.1">
    <property type="nucleotide sequence ID" value="NZ_CP154792.1"/>
</dbReference>
<evidence type="ECO:0000313" key="2">
    <source>
        <dbReference type="EMBL" id="XAN14383.1"/>
    </source>
</evidence>
<organism evidence="2 3">
    <name type="scientific">Achromobacter denitrificans</name>
    <name type="common">Alcaligenes denitrificans</name>
    <dbReference type="NCBI Taxonomy" id="32002"/>
    <lineage>
        <taxon>Bacteria</taxon>
        <taxon>Pseudomonadati</taxon>
        <taxon>Pseudomonadota</taxon>
        <taxon>Betaproteobacteria</taxon>
        <taxon>Burkholderiales</taxon>
        <taxon>Alcaligenaceae</taxon>
        <taxon>Achromobacter</taxon>
    </lineage>
</organism>
<sequence length="307" mass="32414">MRRIATATRHLNKFGPGRDGFANGDPIAGVVSTDLQAEWFDSVQEELAAVVEFAGKELDPNDNTQLVTAIRELLSLRPLVRSITDLPEEDVGPIVVMECSEVWTWSTSAHFIGYRSPLCGRPLDGHTVAPLANEIDAVGGALPKAAYARLWGYAQENGLVVSQATWTANVGAHFFVDVDANTFRVPDLRNMFRRYTGTDADTANARALGSMQSGAYPSHAHGVSDPGHSHGVSDPGHAHGGAGSYFLMSGGGSNSFNNFGNGGVAQSTAGTTTGIWINASGTGLWINASGGAESRPVNGAYHPRIHA</sequence>
<keyword evidence="3" id="KW-1185">Reference proteome</keyword>
<evidence type="ECO:0000256" key="1">
    <source>
        <dbReference type="SAM" id="MobiDB-lite"/>
    </source>
</evidence>
<proteinExistence type="predicted"/>
<dbReference type="Proteomes" id="UP001446337">
    <property type="component" value="Chromosome"/>
</dbReference>
<name>A0ABZ3G0B7_ACHDE</name>
<feature type="region of interest" description="Disordered" evidence="1">
    <location>
        <begin position="214"/>
        <end position="236"/>
    </location>
</feature>
<gene>
    <name evidence="2" type="ORF">AAIK43_23740</name>
</gene>
<protein>
    <submittedName>
        <fullName evidence="2">Phage tail protein</fullName>
    </submittedName>
</protein>
<evidence type="ECO:0000313" key="3">
    <source>
        <dbReference type="Proteomes" id="UP001446337"/>
    </source>
</evidence>
<dbReference type="SUPFAM" id="SSF88874">
    <property type="entry name" value="Receptor-binding domain of short tail fibre protein gp12"/>
    <property type="match status" value="1"/>
</dbReference>